<dbReference type="SUPFAM" id="SSF53067">
    <property type="entry name" value="Actin-like ATPase domain"/>
    <property type="match status" value="1"/>
</dbReference>
<accession>A0A5N3PC07</accession>
<feature type="domain" description="ATPase BadF/BadG/BcrA/BcrD type" evidence="1">
    <location>
        <begin position="9"/>
        <end position="291"/>
    </location>
</feature>
<dbReference type="InterPro" id="IPR052519">
    <property type="entry name" value="Euk-type_GlcNAc_Kinase"/>
</dbReference>
<dbReference type="Proteomes" id="UP000325684">
    <property type="component" value="Unassembled WGS sequence"/>
</dbReference>
<keyword evidence="3" id="KW-1185">Reference proteome</keyword>
<proteinExistence type="predicted"/>
<dbReference type="PANTHER" id="PTHR43190:SF3">
    <property type="entry name" value="N-ACETYL-D-GLUCOSAMINE KINASE"/>
    <property type="match status" value="1"/>
</dbReference>
<dbReference type="Pfam" id="PF01869">
    <property type="entry name" value="BcrAD_BadFG"/>
    <property type="match status" value="1"/>
</dbReference>
<dbReference type="PANTHER" id="PTHR43190">
    <property type="entry name" value="N-ACETYL-D-GLUCOSAMINE KINASE"/>
    <property type="match status" value="1"/>
</dbReference>
<dbReference type="AlphaFoldDB" id="A0A5N3PC07"/>
<dbReference type="OrthoDB" id="63487at2"/>
<sequence>MTENETLQVGIDVGQGGTRVIVRRGTRTERYVSPGYWSAAGNGVVSAVLQSVMTAMIPSHTPIQVGIGMTGLNGNAVPIDELSRVLREAFRLHSLTAADDSVTAYLGAIGTHAGAVVAAGTGTVALATDMVTRWGRCDGWGAELGDHGSGYWIGREGVRRALRGRDGGASGHLLTALEKRFGPAVEMPALWRSLVVTPDQIAAFATDVAEVARQGDETARAIWREAGISLAETVSYALSMAGLERSDVPVAATGGVFAARDLVAASFENALSERHPRAVISSAPGDPLEGALALITLPNPAAFGNLVERATEAACDPEPVAASRGAGQ</sequence>
<dbReference type="InterPro" id="IPR043129">
    <property type="entry name" value="ATPase_NBD"/>
</dbReference>
<evidence type="ECO:0000313" key="2">
    <source>
        <dbReference type="EMBL" id="KAB0267243.1"/>
    </source>
</evidence>
<dbReference type="RefSeq" id="WP_150943099.1">
    <property type="nucleotide sequence ID" value="NZ_VCMV01000013.1"/>
</dbReference>
<dbReference type="EMBL" id="VCMV01000013">
    <property type="protein sequence ID" value="KAB0267243.1"/>
    <property type="molecule type" value="Genomic_DNA"/>
</dbReference>
<name>A0A5N3PC07_9HYPH</name>
<gene>
    <name evidence="2" type="ORF">FEZ63_07885</name>
</gene>
<organism evidence="2 3">
    <name type="scientific">Microvirga brassicacearum</name>
    <dbReference type="NCBI Taxonomy" id="2580413"/>
    <lineage>
        <taxon>Bacteria</taxon>
        <taxon>Pseudomonadati</taxon>
        <taxon>Pseudomonadota</taxon>
        <taxon>Alphaproteobacteria</taxon>
        <taxon>Hyphomicrobiales</taxon>
        <taxon>Methylobacteriaceae</taxon>
        <taxon>Microvirga</taxon>
    </lineage>
</organism>
<evidence type="ECO:0000313" key="3">
    <source>
        <dbReference type="Proteomes" id="UP000325684"/>
    </source>
</evidence>
<evidence type="ECO:0000259" key="1">
    <source>
        <dbReference type="Pfam" id="PF01869"/>
    </source>
</evidence>
<reference evidence="2 3" key="1">
    <citation type="journal article" date="2019" name="Microorganisms">
        <title>Genome Insights into the Novel Species Microvirga brassicacearum, a Rapeseed Endophyte with Biotechnological Potential.</title>
        <authorList>
            <person name="Jimenez-Gomez A."/>
            <person name="Saati-Santamaria Z."/>
            <person name="Igual J.M."/>
            <person name="Rivas R."/>
            <person name="Mateos P.F."/>
            <person name="Garcia-Fraile P."/>
        </authorList>
    </citation>
    <scope>NUCLEOTIDE SEQUENCE [LARGE SCALE GENOMIC DNA]</scope>
    <source>
        <strain evidence="2 3">CDVBN77</strain>
    </source>
</reference>
<dbReference type="InterPro" id="IPR002731">
    <property type="entry name" value="ATPase_BadF"/>
</dbReference>
<protein>
    <recommendedName>
        <fullName evidence="1">ATPase BadF/BadG/BcrA/BcrD type domain-containing protein</fullName>
    </recommendedName>
</protein>
<comment type="caution">
    <text evidence="2">The sequence shown here is derived from an EMBL/GenBank/DDBJ whole genome shotgun (WGS) entry which is preliminary data.</text>
</comment>
<dbReference type="Gene3D" id="3.30.420.40">
    <property type="match status" value="2"/>
</dbReference>